<feature type="transmembrane region" description="Helical" evidence="1">
    <location>
        <begin position="25"/>
        <end position="49"/>
    </location>
</feature>
<dbReference type="AlphaFoldDB" id="A0AAP0E5P9"/>
<keyword evidence="1" id="KW-0472">Membrane</keyword>
<comment type="caution">
    <text evidence="2">The sequence shown here is derived from an EMBL/GenBank/DDBJ whole genome shotgun (WGS) entry which is preliminary data.</text>
</comment>
<protein>
    <submittedName>
        <fullName evidence="2">Uncharacterized protein</fullName>
    </submittedName>
</protein>
<keyword evidence="3" id="KW-1185">Reference proteome</keyword>
<evidence type="ECO:0000256" key="1">
    <source>
        <dbReference type="SAM" id="Phobius"/>
    </source>
</evidence>
<accession>A0AAP0E5P9</accession>
<keyword evidence="1" id="KW-1133">Transmembrane helix</keyword>
<dbReference type="Proteomes" id="UP001420932">
    <property type="component" value="Unassembled WGS sequence"/>
</dbReference>
<organism evidence="2 3">
    <name type="scientific">Stephania yunnanensis</name>
    <dbReference type="NCBI Taxonomy" id="152371"/>
    <lineage>
        <taxon>Eukaryota</taxon>
        <taxon>Viridiplantae</taxon>
        <taxon>Streptophyta</taxon>
        <taxon>Embryophyta</taxon>
        <taxon>Tracheophyta</taxon>
        <taxon>Spermatophyta</taxon>
        <taxon>Magnoliopsida</taxon>
        <taxon>Ranunculales</taxon>
        <taxon>Menispermaceae</taxon>
        <taxon>Menispermoideae</taxon>
        <taxon>Cissampelideae</taxon>
        <taxon>Stephania</taxon>
    </lineage>
</organism>
<reference evidence="2 3" key="1">
    <citation type="submission" date="2024-01" db="EMBL/GenBank/DDBJ databases">
        <title>Genome assemblies of Stephania.</title>
        <authorList>
            <person name="Yang L."/>
        </authorList>
    </citation>
    <scope>NUCLEOTIDE SEQUENCE [LARGE SCALE GENOMIC DNA]</scope>
    <source>
        <strain evidence="2">YNDBR</strain>
        <tissue evidence="2">Leaf</tissue>
    </source>
</reference>
<gene>
    <name evidence="2" type="ORF">Syun_029503</name>
</gene>
<evidence type="ECO:0000313" key="2">
    <source>
        <dbReference type="EMBL" id="KAK9087109.1"/>
    </source>
</evidence>
<sequence length="79" mass="8947">MSRCYTEKAIFGLKGGELSLLSLDAILGMCNGFLFLFLNLIVYLAGWCVHNNHSEDDKAKVRIVCLLRLIYSYLMQVIS</sequence>
<dbReference type="EMBL" id="JBBNAF010000013">
    <property type="protein sequence ID" value="KAK9087109.1"/>
    <property type="molecule type" value="Genomic_DNA"/>
</dbReference>
<evidence type="ECO:0000313" key="3">
    <source>
        <dbReference type="Proteomes" id="UP001420932"/>
    </source>
</evidence>
<proteinExistence type="predicted"/>
<name>A0AAP0E5P9_9MAGN</name>
<keyword evidence="1" id="KW-0812">Transmembrane</keyword>